<name>A0A7X3FYL2_9BURK</name>
<dbReference type="Pfam" id="PF10106">
    <property type="entry name" value="DUF2345"/>
    <property type="match status" value="1"/>
</dbReference>
<dbReference type="Pfam" id="PF13296">
    <property type="entry name" value="T6SS_Vgr"/>
    <property type="match status" value="1"/>
</dbReference>
<dbReference type="EMBL" id="WSES01000003">
    <property type="protein sequence ID" value="MVW60401.1"/>
    <property type="molecule type" value="Genomic_DNA"/>
</dbReference>
<protein>
    <submittedName>
        <fullName evidence="5">Type VI secretion system tip protein VgrG</fullName>
    </submittedName>
</protein>
<dbReference type="InterPro" id="IPR006533">
    <property type="entry name" value="T6SS_Vgr_RhsGE"/>
</dbReference>
<gene>
    <name evidence="5" type="primary">tssI</name>
    <name evidence="5" type="ORF">GPY61_10700</name>
</gene>
<dbReference type="InterPro" id="IPR017847">
    <property type="entry name" value="T6SS_RhsGE_Vgr_subset"/>
</dbReference>
<comment type="similarity">
    <text evidence="1">Belongs to the VgrG protein family.</text>
</comment>
<evidence type="ECO:0000313" key="6">
    <source>
        <dbReference type="Proteomes" id="UP000443353"/>
    </source>
</evidence>
<dbReference type="SUPFAM" id="SSF69279">
    <property type="entry name" value="Phage tail proteins"/>
    <property type="match status" value="2"/>
</dbReference>
<dbReference type="InterPro" id="IPR018769">
    <property type="entry name" value="VgrG2_DUF2345"/>
</dbReference>
<feature type="domain" description="DUF2345" evidence="3">
    <location>
        <begin position="710"/>
        <end position="854"/>
    </location>
</feature>
<dbReference type="Gene3D" id="3.55.50.10">
    <property type="entry name" value="Baseplate protein-like domains"/>
    <property type="match status" value="1"/>
</dbReference>
<organism evidence="5 6">
    <name type="scientific">Massilia cellulosiltytica</name>
    <dbReference type="NCBI Taxonomy" id="2683234"/>
    <lineage>
        <taxon>Bacteria</taxon>
        <taxon>Pseudomonadati</taxon>
        <taxon>Pseudomonadota</taxon>
        <taxon>Betaproteobacteria</taxon>
        <taxon>Burkholderiales</taxon>
        <taxon>Oxalobacteraceae</taxon>
        <taxon>Telluria group</taxon>
        <taxon>Massilia</taxon>
    </lineage>
</organism>
<dbReference type="InterPro" id="IPR028244">
    <property type="entry name" value="T6SS_Rhs_Vgr_dom"/>
</dbReference>
<dbReference type="Proteomes" id="UP000443353">
    <property type="component" value="Unassembled WGS sequence"/>
</dbReference>
<sequence length="932" mass="100817">MADPDIARTFAEVQYVLRDRHRPLRLLLDGMTKAGNESLLPQRIIGSEAICGGFNFRMLCVSESATLPLKNFIGVPAELQIVTDRGQLRRICGLVTEAASGQSDGGLATYQLVMSDALSVLESKVNTRVFRDKSELEIVQILVAEWQKSMGVLGASFDLAIDASLANRRFPKRQFIMQHNESDAAFVRRLLQRRGIGWFFRPGLTTGAGSSETGRAPSRIGHTLVLFADSSQLDQNAAGLVRFHRDDATEQRDTITGWSAVRALRSGSTSLFSWDYLQPSNTMFMRAQVPAQADQGEQGNQLAAGLDDYQVAAPHIGDSPRDLLDLNDAQMAYHEYAAKWFKGEGSVRDLAVGEWFSLKGHPEIDAHPDSARQFVVTSQHIIAENNLPVDIGARVERLFERSGWARGTAASQRTDDDRTLRYQTSFTCVRRSIRIVPPRPILPRPQLQSAIVVGPESEVVWCDPLGRVKVRFLATRPQDHGHAAGAGSSDSDRDSAWVRVSSSWAGNGLGARLLPPVGTEVLIDFAGGDPDKPVIVGQVYNGDSPPPMFVGEDALPGTRHQSGLRSREIRGRRGNQLRLDDTTGQISAQLASDHGKTELNLGYLTEPRRENGARPRGDGAELRTNEAIALRAARGILLSAWKLLDGSDSKGTQLARTEYLDLLRECGELCTSLGNYAAEHNGLAIDAKEQDALRARVKNWEDGSNTAPEAAEPREPVIAVTSPAGIGFASSKAIVSYSASNVDTTAQQHLQLTAGQRFAVNAGNGISLFARGGGLSAIAHVGKLLVQSQHDDIAVNSAKDVQVTASEGSITVSAKTILLVAQDGSFLKLGEGSPVFGSKEALKFHAPDFTWDGPETMSAQLPTFKKDGTDLKFEPRLYPHLDGGVPAAGMAYKIESAAGDGAGKTDAQGATSTLKHEQMHVASIDLKEEYQP</sequence>
<dbReference type="SUPFAM" id="SSF69349">
    <property type="entry name" value="Phage fibre proteins"/>
    <property type="match status" value="1"/>
</dbReference>
<dbReference type="AlphaFoldDB" id="A0A7X3FYL2"/>
<dbReference type="NCBIfam" id="TIGR03361">
    <property type="entry name" value="VI_Rhs_Vgr"/>
    <property type="match status" value="1"/>
</dbReference>
<comment type="caution">
    <text evidence="5">The sequence shown here is derived from an EMBL/GenBank/DDBJ whole genome shotgun (WGS) entry which is preliminary data.</text>
</comment>
<dbReference type="NCBIfam" id="TIGR01646">
    <property type="entry name" value="vgr_GE"/>
    <property type="match status" value="1"/>
</dbReference>
<feature type="domain" description="Gp5/Type VI secretion system Vgr protein OB-fold" evidence="2">
    <location>
        <begin position="490"/>
        <end position="540"/>
    </location>
</feature>
<dbReference type="Gene3D" id="2.40.50.230">
    <property type="entry name" value="Gp5 N-terminal domain"/>
    <property type="match status" value="1"/>
</dbReference>
<reference evidence="5 6" key="1">
    <citation type="submission" date="2019-12" db="EMBL/GenBank/DDBJ databases">
        <authorList>
            <person name="Li C."/>
            <person name="Zhao J."/>
        </authorList>
    </citation>
    <scope>NUCLEOTIDE SEQUENCE [LARGE SCALE GENOMIC DNA]</scope>
    <source>
        <strain evidence="5 6">NEAU-DD11</strain>
    </source>
</reference>
<accession>A0A7X3FYL2</accession>
<dbReference type="Gene3D" id="2.30.110.50">
    <property type="match status" value="1"/>
</dbReference>
<evidence type="ECO:0000259" key="3">
    <source>
        <dbReference type="Pfam" id="PF10106"/>
    </source>
</evidence>
<feature type="domain" description="Putative type VI secretion system Rhs element associated Vgr" evidence="4">
    <location>
        <begin position="567"/>
        <end position="677"/>
    </location>
</feature>
<proteinExistence type="inferred from homology"/>
<dbReference type="Gene3D" id="4.10.220.110">
    <property type="match status" value="1"/>
</dbReference>
<dbReference type="Pfam" id="PF05954">
    <property type="entry name" value="Phage_GPD"/>
    <property type="match status" value="1"/>
</dbReference>
<dbReference type="InterPro" id="IPR006531">
    <property type="entry name" value="Gp5/Vgr_OB"/>
</dbReference>
<evidence type="ECO:0000259" key="2">
    <source>
        <dbReference type="Pfam" id="PF04717"/>
    </source>
</evidence>
<evidence type="ECO:0000259" key="4">
    <source>
        <dbReference type="Pfam" id="PF13296"/>
    </source>
</evidence>
<dbReference type="Pfam" id="PF04717">
    <property type="entry name" value="Phage_base_V"/>
    <property type="match status" value="1"/>
</dbReference>
<keyword evidence="6" id="KW-1185">Reference proteome</keyword>
<evidence type="ECO:0000313" key="5">
    <source>
        <dbReference type="EMBL" id="MVW60401.1"/>
    </source>
</evidence>
<dbReference type="SUPFAM" id="SSF69255">
    <property type="entry name" value="gp5 N-terminal domain-like"/>
    <property type="match status" value="1"/>
</dbReference>
<evidence type="ECO:0000256" key="1">
    <source>
        <dbReference type="ARBA" id="ARBA00005558"/>
    </source>
</evidence>
<dbReference type="InterPro" id="IPR037026">
    <property type="entry name" value="Vgr_OB-fold_dom_sf"/>
</dbReference>